<protein>
    <submittedName>
        <fullName evidence="1">Uncharacterized protein</fullName>
    </submittedName>
</protein>
<evidence type="ECO:0000313" key="1">
    <source>
        <dbReference type="EMBL" id="GAH83183.1"/>
    </source>
</evidence>
<feature type="non-terminal residue" evidence="1">
    <location>
        <position position="65"/>
    </location>
</feature>
<dbReference type="EMBL" id="BARU01036986">
    <property type="protein sequence ID" value="GAH83183.1"/>
    <property type="molecule type" value="Genomic_DNA"/>
</dbReference>
<reference evidence="1" key="1">
    <citation type="journal article" date="2014" name="Front. Microbiol.">
        <title>High frequency of phylogenetically diverse reductive dehalogenase-homologous genes in deep subseafloor sedimentary metagenomes.</title>
        <authorList>
            <person name="Kawai M."/>
            <person name="Futagami T."/>
            <person name="Toyoda A."/>
            <person name="Takaki Y."/>
            <person name="Nishi S."/>
            <person name="Hori S."/>
            <person name="Arai W."/>
            <person name="Tsubouchi T."/>
            <person name="Morono Y."/>
            <person name="Uchiyama I."/>
            <person name="Ito T."/>
            <person name="Fujiyama A."/>
            <person name="Inagaki F."/>
            <person name="Takami H."/>
        </authorList>
    </citation>
    <scope>NUCLEOTIDE SEQUENCE</scope>
    <source>
        <strain evidence="1">Expedition CK06-06</strain>
    </source>
</reference>
<name>X1KMA6_9ZZZZ</name>
<accession>X1KMA6</accession>
<dbReference type="AlphaFoldDB" id="X1KMA6"/>
<proteinExistence type="predicted"/>
<gene>
    <name evidence="1" type="ORF">S03H2_57682</name>
</gene>
<sequence length="65" mass="8013">MLIITSIDREFINCFTEKYIDKNQFIKIKHELKWIKSMDTKISIADWAYKCLSENKKIKWNKEYH</sequence>
<organism evidence="1">
    <name type="scientific">marine sediment metagenome</name>
    <dbReference type="NCBI Taxonomy" id="412755"/>
    <lineage>
        <taxon>unclassified sequences</taxon>
        <taxon>metagenomes</taxon>
        <taxon>ecological metagenomes</taxon>
    </lineage>
</organism>
<comment type="caution">
    <text evidence="1">The sequence shown here is derived from an EMBL/GenBank/DDBJ whole genome shotgun (WGS) entry which is preliminary data.</text>
</comment>